<dbReference type="SUPFAM" id="SSF53597">
    <property type="entry name" value="Dihydrofolate reductase-like"/>
    <property type="match status" value="1"/>
</dbReference>
<proteinExistence type="predicted"/>
<dbReference type="InterPro" id="IPR001796">
    <property type="entry name" value="DHFR_dom"/>
</dbReference>
<name>A0A392T9E8_9FABA</name>
<organism evidence="2 3">
    <name type="scientific">Trifolium medium</name>
    <dbReference type="NCBI Taxonomy" id="97028"/>
    <lineage>
        <taxon>Eukaryota</taxon>
        <taxon>Viridiplantae</taxon>
        <taxon>Streptophyta</taxon>
        <taxon>Embryophyta</taxon>
        <taxon>Tracheophyta</taxon>
        <taxon>Spermatophyta</taxon>
        <taxon>Magnoliopsida</taxon>
        <taxon>eudicotyledons</taxon>
        <taxon>Gunneridae</taxon>
        <taxon>Pentapetalae</taxon>
        <taxon>rosids</taxon>
        <taxon>fabids</taxon>
        <taxon>Fabales</taxon>
        <taxon>Fabaceae</taxon>
        <taxon>Papilionoideae</taxon>
        <taxon>50 kb inversion clade</taxon>
        <taxon>NPAAA clade</taxon>
        <taxon>Hologalegina</taxon>
        <taxon>IRL clade</taxon>
        <taxon>Trifolieae</taxon>
        <taxon>Trifolium</taxon>
    </lineage>
</organism>
<dbReference type="Gene3D" id="3.40.430.10">
    <property type="entry name" value="Dihydrofolate Reductase, subunit A"/>
    <property type="match status" value="1"/>
</dbReference>
<reference evidence="2 3" key="1">
    <citation type="journal article" date="2018" name="Front. Plant Sci.">
        <title>Red Clover (Trifolium pratense) and Zigzag Clover (T. medium) - A Picture of Genomic Similarities and Differences.</title>
        <authorList>
            <person name="Dluhosova J."/>
            <person name="Istvanek J."/>
            <person name="Nedelnik J."/>
            <person name="Repkova J."/>
        </authorList>
    </citation>
    <scope>NUCLEOTIDE SEQUENCE [LARGE SCALE GENOMIC DNA]</scope>
    <source>
        <strain evidence="3">cv. 10/8</strain>
        <tissue evidence="2">Leaf</tissue>
    </source>
</reference>
<dbReference type="GO" id="GO:0004146">
    <property type="term" value="F:dihydrofolate reductase activity"/>
    <property type="evidence" value="ECO:0007669"/>
    <property type="project" value="InterPro"/>
</dbReference>
<dbReference type="PROSITE" id="PS51330">
    <property type="entry name" value="DHFR_2"/>
    <property type="match status" value="1"/>
</dbReference>
<dbReference type="AlphaFoldDB" id="A0A392T9E8"/>
<protein>
    <submittedName>
        <fullName evidence="2">Bifunctional dihydrofolate reductase-thymidylate synthase-like</fullName>
    </submittedName>
</protein>
<dbReference type="InterPro" id="IPR024072">
    <property type="entry name" value="DHFR-like_dom_sf"/>
</dbReference>
<feature type="domain" description="DHFR" evidence="1">
    <location>
        <begin position="1"/>
        <end position="39"/>
    </location>
</feature>
<accession>A0A392T9E8</accession>
<dbReference type="GO" id="GO:0046654">
    <property type="term" value="P:tetrahydrofolate biosynthetic process"/>
    <property type="evidence" value="ECO:0007669"/>
    <property type="project" value="InterPro"/>
</dbReference>
<evidence type="ECO:0000313" key="2">
    <source>
        <dbReference type="EMBL" id="MCI57648.1"/>
    </source>
</evidence>
<keyword evidence="3" id="KW-1185">Reference proteome</keyword>
<sequence>MYREALHGPGCEAIHITEIEASIECDTFMPRIDFSVFHP</sequence>
<feature type="non-terminal residue" evidence="2">
    <location>
        <position position="39"/>
    </location>
</feature>
<evidence type="ECO:0000313" key="3">
    <source>
        <dbReference type="Proteomes" id="UP000265520"/>
    </source>
</evidence>
<comment type="caution">
    <text evidence="2">The sequence shown here is derived from an EMBL/GenBank/DDBJ whole genome shotgun (WGS) entry which is preliminary data.</text>
</comment>
<evidence type="ECO:0000259" key="1">
    <source>
        <dbReference type="PROSITE" id="PS51330"/>
    </source>
</evidence>
<dbReference type="EMBL" id="LXQA010532623">
    <property type="protein sequence ID" value="MCI57648.1"/>
    <property type="molecule type" value="Genomic_DNA"/>
</dbReference>
<dbReference type="Proteomes" id="UP000265520">
    <property type="component" value="Unassembled WGS sequence"/>
</dbReference>